<feature type="domain" description="LUD" evidence="1">
    <location>
        <begin position="14"/>
        <end position="205"/>
    </location>
</feature>
<comment type="caution">
    <text evidence="2">The sequence shown here is derived from an EMBL/GenBank/DDBJ whole genome shotgun (WGS) entry which is preliminary data.</text>
</comment>
<evidence type="ECO:0000259" key="1">
    <source>
        <dbReference type="Pfam" id="PF02589"/>
    </source>
</evidence>
<dbReference type="AlphaFoldDB" id="A0A938XSJ2"/>
<dbReference type="PIRSF" id="PIRSF020269">
    <property type="entry name" value="DUF1121"/>
    <property type="match status" value="1"/>
</dbReference>
<protein>
    <recommendedName>
        <fullName evidence="1">LUD domain-containing protein</fullName>
    </recommendedName>
</protein>
<keyword evidence="3" id="KW-1185">Reference proteome</keyword>
<accession>A0A938XSJ2</accession>
<name>A0A938XSJ2_9FIRM</name>
<dbReference type="Proteomes" id="UP000774000">
    <property type="component" value="Unassembled WGS sequence"/>
</dbReference>
<dbReference type="Pfam" id="PF02589">
    <property type="entry name" value="LUD_dom"/>
    <property type="match status" value="1"/>
</dbReference>
<dbReference type="EMBL" id="JAFBDQ010000006">
    <property type="protein sequence ID" value="MBM7556698.1"/>
    <property type="molecule type" value="Genomic_DNA"/>
</dbReference>
<evidence type="ECO:0000313" key="2">
    <source>
        <dbReference type="EMBL" id="MBM7556698.1"/>
    </source>
</evidence>
<gene>
    <name evidence="2" type="ORF">JOC47_001549</name>
</gene>
<organism evidence="2 3">
    <name type="scientific">Halanaerobacter jeridensis</name>
    <dbReference type="NCBI Taxonomy" id="706427"/>
    <lineage>
        <taxon>Bacteria</taxon>
        <taxon>Bacillati</taxon>
        <taxon>Bacillota</taxon>
        <taxon>Clostridia</taxon>
        <taxon>Halanaerobiales</taxon>
        <taxon>Halobacteroidaceae</taxon>
        <taxon>Halanaerobacter</taxon>
    </lineage>
</organism>
<reference evidence="2" key="1">
    <citation type="submission" date="2021-01" db="EMBL/GenBank/DDBJ databases">
        <title>Genomic Encyclopedia of Type Strains, Phase IV (KMG-IV): sequencing the most valuable type-strain genomes for metagenomic binning, comparative biology and taxonomic classification.</title>
        <authorList>
            <person name="Goeker M."/>
        </authorList>
    </citation>
    <scope>NUCLEOTIDE SEQUENCE</scope>
    <source>
        <strain evidence="2">DSM 23230</strain>
    </source>
</reference>
<dbReference type="InterPro" id="IPR003741">
    <property type="entry name" value="LUD_dom"/>
</dbReference>
<proteinExistence type="predicted"/>
<dbReference type="PANTHER" id="PTHR36179:SF2">
    <property type="entry name" value="LUD DOMAIN-CONTAINING PROTEIN"/>
    <property type="match status" value="1"/>
</dbReference>
<dbReference type="PANTHER" id="PTHR36179">
    <property type="entry name" value="LUD_DOM DOMAIN-CONTAINING PROTEIN"/>
    <property type="match status" value="1"/>
</dbReference>
<sequence>MEPVEEYYQTTAQNIIAEFEKRNIEGYYCSTRQEAVDKALELADSGTSVSWGGSMTIEDIGLVEELNNGDYDTIDRSEAENDAEKDKMYHQALNTDYYFMSSNAITLDGKLVNIDGRGNRIAALIYGPKNVIIVAGMNKVVSDEEAALDRVRNHAAPINAMRLDQNTPCAETGECHDCLVDDCICCQKLITRNSKTAGRIKVILVGEELGY</sequence>
<dbReference type="InterPro" id="IPR009501">
    <property type="entry name" value="UCP020269"/>
</dbReference>
<evidence type="ECO:0000313" key="3">
    <source>
        <dbReference type="Proteomes" id="UP000774000"/>
    </source>
</evidence>
<dbReference type="RefSeq" id="WP_204701468.1">
    <property type="nucleotide sequence ID" value="NZ_JAFBDQ010000006.1"/>
</dbReference>